<accession>A0A248LIN3</accession>
<sequence>MPQYFLSCLSGSERGVLGFSLDATFLSCLSGSEPAAMAAFALTAFLSCLSGSEPYSPTVPSFRRFLSCLSGSEHGPAAGIDVTGFLSCLSGSEHGPAAGIDVTGFLSCLSGSELQSFCVFPCKNKRVTAYPCNYPFSPHPCKSLNFKDGKHVLEKGSLINPNNHFQPAHPAGFFIPGAPS</sequence>
<proteinExistence type="predicted"/>
<dbReference type="AntiFam" id="ANF00270">
    <property type="entry name" value="Translation of CRISPR region"/>
</dbReference>
<dbReference type="AlphaFoldDB" id="A0A248LIN3"/>
<protein>
    <submittedName>
        <fullName evidence="1">Uncharacterized protein</fullName>
    </submittedName>
</protein>
<dbReference type="Proteomes" id="UP000197424">
    <property type="component" value="Chromosome"/>
</dbReference>
<dbReference type="EMBL" id="CP022115">
    <property type="protein sequence ID" value="ASJ24395.1"/>
    <property type="molecule type" value="Genomic_DNA"/>
</dbReference>
<evidence type="ECO:0000313" key="2">
    <source>
        <dbReference type="Proteomes" id="UP000197424"/>
    </source>
</evidence>
<name>A0A248LIN3_9NEIS</name>
<gene>
    <name evidence="1" type="ORF">LHGZ1_1564</name>
</gene>
<evidence type="ECO:0000313" key="1">
    <source>
        <dbReference type="EMBL" id="ASJ24395.1"/>
    </source>
</evidence>
<organism evidence="1 2">
    <name type="scientific">Laribacter hongkongensis</name>
    <dbReference type="NCBI Taxonomy" id="168471"/>
    <lineage>
        <taxon>Bacteria</taxon>
        <taxon>Pseudomonadati</taxon>
        <taxon>Pseudomonadota</taxon>
        <taxon>Betaproteobacteria</taxon>
        <taxon>Neisseriales</taxon>
        <taxon>Aquaspirillaceae</taxon>
        <taxon>Laribacter</taxon>
    </lineage>
</organism>
<reference evidence="2" key="1">
    <citation type="submission" date="2017-06" db="EMBL/GenBank/DDBJ databases">
        <title>Whole genome sequence of Laribacter hongkongensis LHGZ1.</title>
        <authorList>
            <person name="Chen D."/>
            <person name="Wu H."/>
            <person name="Chen J."/>
        </authorList>
    </citation>
    <scope>NUCLEOTIDE SEQUENCE [LARGE SCALE GENOMIC DNA]</scope>
    <source>
        <strain evidence="2">LHGZ1</strain>
    </source>
</reference>